<evidence type="ECO:0008006" key="4">
    <source>
        <dbReference type="Google" id="ProtNLM"/>
    </source>
</evidence>
<dbReference type="Proteomes" id="UP000799291">
    <property type="component" value="Unassembled WGS sequence"/>
</dbReference>
<dbReference type="OrthoDB" id="3842522at2759"/>
<protein>
    <recommendedName>
        <fullName evidence="4">Serine protein kinase</fullName>
    </recommendedName>
</protein>
<evidence type="ECO:0000313" key="3">
    <source>
        <dbReference type="Proteomes" id="UP000799291"/>
    </source>
</evidence>
<sequence>MSYLPEDRDTKKFPLTDPTLILSVSDKPPDLPSVLSRDLTVFSERLEITHKTSSPSEASVYSPSHLLLCTNQFECTPKDDRVEINLSGPSAPNADANGKNGGDIQFYVEDASDGMLGTRFRARGGDGWDGITDQAGTNGGNAGHISIFFRSVYGRAMALLDAILDSYISKTSSDWKGLLSEFSDLLSNDDDLKKLDTSIQEWAQFKALADQSFSRKGLRLLQKIGINLSLAEETLETKLFKMTDTSGGRYGVGGRGSGDSPAAQNGNPGKDTEPSVTAWIDPTHQCTWSIPFAHPVQCRMLLEKAKLAYFVGGNKSLANAMIYLRRLQDRLAFVDQITDSSILQQAYATAAPALFIDDSLGKGQTIVNSLKAVKSEATSHLDQLNKGRDFYGNTPYYVPRGSYELYMSGKIDDDPLWKTLSTLEHTYSAYLEAEKDYDTKSDEIETAVNSCTDMILTNKDNIVYLRNEAEKDLVMIKSYTSPISEKREQLMKSLEEAKEAVADSFNVPTPEILDALGMCIMVPEGGMKILQGSSLIYSGLTQLPSDDGGGRIDKNYLIRKMKTVMGENDEELKESLKEGYKILKDGTIEETDPGAEMLLLAEKDMDALLGQYEKAIGEKAAQVKADFHQYVTTVTARNNKIAHYDACIQTWAKYDQGNRELDAQAKQFSNKQLNLSTIDFPAVTVFMEGMYFSALRDVMWQMYQAQRAVQFASLSRYDIIADTLGEQPLSQLNYATLSGVRGKIVKAYIDAIEAQGKPAQTFNAKRYDIGPTDLWLLRNGGTGTISVAIPVVYPGTTAAEHPLHGLGNIRLTKVRFVVIGATTDNGMLFVNLEHGGDETIVRDDGSDVKFEHGQLTVAFCYKISDPTFRGDETIDGDIGEKTEGQFAMVGPFTTWSVQISPEQNPGLQLANVTEAYFEFEGQFDAFSI</sequence>
<feature type="region of interest" description="Disordered" evidence="1">
    <location>
        <begin position="250"/>
        <end position="274"/>
    </location>
</feature>
<evidence type="ECO:0000256" key="1">
    <source>
        <dbReference type="SAM" id="MobiDB-lite"/>
    </source>
</evidence>
<accession>A0A6G1JFZ5</accession>
<proteinExistence type="predicted"/>
<organism evidence="2 3">
    <name type="scientific">Lentithecium fluviatile CBS 122367</name>
    <dbReference type="NCBI Taxonomy" id="1168545"/>
    <lineage>
        <taxon>Eukaryota</taxon>
        <taxon>Fungi</taxon>
        <taxon>Dikarya</taxon>
        <taxon>Ascomycota</taxon>
        <taxon>Pezizomycotina</taxon>
        <taxon>Dothideomycetes</taxon>
        <taxon>Pleosporomycetidae</taxon>
        <taxon>Pleosporales</taxon>
        <taxon>Massarineae</taxon>
        <taxon>Lentitheciaceae</taxon>
        <taxon>Lentithecium</taxon>
    </lineage>
</organism>
<evidence type="ECO:0000313" key="2">
    <source>
        <dbReference type="EMBL" id="KAF2689358.1"/>
    </source>
</evidence>
<dbReference type="EMBL" id="MU005572">
    <property type="protein sequence ID" value="KAF2689358.1"/>
    <property type="molecule type" value="Genomic_DNA"/>
</dbReference>
<dbReference type="AlphaFoldDB" id="A0A6G1JFZ5"/>
<keyword evidence="3" id="KW-1185">Reference proteome</keyword>
<gene>
    <name evidence="2" type="ORF">K458DRAFT_329710</name>
</gene>
<reference evidence="2" key="1">
    <citation type="journal article" date="2020" name="Stud. Mycol.">
        <title>101 Dothideomycetes genomes: a test case for predicting lifestyles and emergence of pathogens.</title>
        <authorList>
            <person name="Haridas S."/>
            <person name="Albert R."/>
            <person name="Binder M."/>
            <person name="Bloem J."/>
            <person name="Labutti K."/>
            <person name="Salamov A."/>
            <person name="Andreopoulos B."/>
            <person name="Baker S."/>
            <person name="Barry K."/>
            <person name="Bills G."/>
            <person name="Bluhm B."/>
            <person name="Cannon C."/>
            <person name="Castanera R."/>
            <person name="Culley D."/>
            <person name="Daum C."/>
            <person name="Ezra D."/>
            <person name="Gonzalez J."/>
            <person name="Henrissat B."/>
            <person name="Kuo A."/>
            <person name="Liang C."/>
            <person name="Lipzen A."/>
            <person name="Lutzoni F."/>
            <person name="Magnuson J."/>
            <person name="Mondo S."/>
            <person name="Nolan M."/>
            <person name="Ohm R."/>
            <person name="Pangilinan J."/>
            <person name="Park H.-J."/>
            <person name="Ramirez L."/>
            <person name="Alfaro M."/>
            <person name="Sun H."/>
            <person name="Tritt A."/>
            <person name="Yoshinaga Y."/>
            <person name="Zwiers L.-H."/>
            <person name="Turgeon B."/>
            <person name="Goodwin S."/>
            <person name="Spatafora J."/>
            <person name="Crous P."/>
            <person name="Grigoriev I."/>
        </authorList>
    </citation>
    <scope>NUCLEOTIDE SEQUENCE</scope>
    <source>
        <strain evidence="2">CBS 122367</strain>
    </source>
</reference>
<name>A0A6G1JFZ5_9PLEO</name>